<keyword evidence="1" id="KW-0472">Membrane</keyword>
<accession>A0ABS4EYL0</accession>
<gene>
    <name evidence="3" type="ORF">J2Z53_000659</name>
</gene>
<dbReference type="EMBL" id="JAGGJZ010000001">
    <property type="protein sequence ID" value="MBP1889080.1"/>
    <property type="molecule type" value="Genomic_DNA"/>
</dbReference>
<keyword evidence="1" id="KW-1133">Transmembrane helix</keyword>
<keyword evidence="2" id="KW-0732">Signal</keyword>
<dbReference type="RefSeq" id="WP_209795786.1">
    <property type="nucleotide sequence ID" value="NZ_JAGGJZ010000001.1"/>
</dbReference>
<keyword evidence="1" id="KW-0812">Transmembrane</keyword>
<feature type="chain" id="PRO_5046621523" evidence="2">
    <location>
        <begin position="24"/>
        <end position="251"/>
    </location>
</feature>
<sequence length="251" mass="28266">MKKLLTILIALMVLVPSSMPVFAADKVGKIISIDDVITKDSENANIKENIKAITDSNGNIYFPCYKNSKINEITIEKGTKNGDVKVIKNGDIKYNSLNFKEKNEEVIFNLDITQEKTYVEEKAKIGNTVPGGVKLIQFKGKNDSPLNIDNYTVSLAAPKGYELLNIVDFDAEKPYKVFEKDGKSFGSFVFGKIKSGSEIKFSINVYKKNKVFNYVVWGFAIVISILFMIKNKDLLKKAKEEKLKKKNLKVK</sequence>
<protein>
    <submittedName>
        <fullName evidence="3">Uncharacterized protein</fullName>
    </submittedName>
</protein>
<evidence type="ECO:0000256" key="2">
    <source>
        <dbReference type="SAM" id="SignalP"/>
    </source>
</evidence>
<proteinExistence type="predicted"/>
<evidence type="ECO:0000256" key="1">
    <source>
        <dbReference type="SAM" id="Phobius"/>
    </source>
</evidence>
<name>A0ABS4EYL0_9CLOT</name>
<dbReference type="Proteomes" id="UP000783390">
    <property type="component" value="Unassembled WGS sequence"/>
</dbReference>
<reference evidence="3 4" key="1">
    <citation type="submission" date="2021-03" db="EMBL/GenBank/DDBJ databases">
        <title>Genomic Encyclopedia of Type Strains, Phase IV (KMG-IV): sequencing the most valuable type-strain genomes for metagenomic binning, comparative biology and taxonomic classification.</title>
        <authorList>
            <person name="Goeker M."/>
        </authorList>
    </citation>
    <scope>NUCLEOTIDE SEQUENCE [LARGE SCALE GENOMIC DNA]</scope>
    <source>
        <strain evidence="3 4">DSM 3984</strain>
    </source>
</reference>
<comment type="caution">
    <text evidence="3">The sequence shown here is derived from an EMBL/GenBank/DDBJ whole genome shotgun (WGS) entry which is preliminary data.</text>
</comment>
<evidence type="ECO:0000313" key="3">
    <source>
        <dbReference type="EMBL" id="MBP1889080.1"/>
    </source>
</evidence>
<feature type="transmembrane region" description="Helical" evidence="1">
    <location>
        <begin position="211"/>
        <end position="229"/>
    </location>
</feature>
<feature type="signal peptide" evidence="2">
    <location>
        <begin position="1"/>
        <end position="23"/>
    </location>
</feature>
<evidence type="ECO:0000313" key="4">
    <source>
        <dbReference type="Proteomes" id="UP000783390"/>
    </source>
</evidence>
<organism evidence="3 4">
    <name type="scientific">Clostridium moniliforme</name>
    <dbReference type="NCBI Taxonomy" id="39489"/>
    <lineage>
        <taxon>Bacteria</taxon>
        <taxon>Bacillati</taxon>
        <taxon>Bacillota</taxon>
        <taxon>Clostridia</taxon>
        <taxon>Eubacteriales</taxon>
        <taxon>Clostridiaceae</taxon>
        <taxon>Clostridium</taxon>
    </lineage>
</organism>
<keyword evidence="4" id="KW-1185">Reference proteome</keyword>